<dbReference type="Pfam" id="PF07992">
    <property type="entry name" value="Pyr_redox_2"/>
    <property type="match status" value="1"/>
</dbReference>
<evidence type="ECO:0000256" key="7">
    <source>
        <dbReference type="ARBA" id="ARBA00023284"/>
    </source>
</evidence>
<dbReference type="InterPro" id="IPR016156">
    <property type="entry name" value="FAD/NAD-linked_Rdtase_dimer_sf"/>
</dbReference>
<keyword evidence="5" id="KW-0560">Oxidoreductase</keyword>
<gene>
    <name evidence="9" type="ORF">C5L23_000881</name>
</gene>
<dbReference type="SUPFAM" id="SSF51905">
    <property type="entry name" value="FAD/NAD(P)-binding domain"/>
    <property type="match status" value="1"/>
</dbReference>
<dbReference type="EMBL" id="PUFI01000005">
    <property type="protein sequence ID" value="TDG69419.1"/>
    <property type="molecule type" value="Genomic_DNA"/>
</dbReference>
<dbReference type="PANTHER" id="PTHR43429">
    <property type="entry name" value="PYRIDINE NUCLEOTIDE-DISULFIDE OXIDOREDUCTASE DOMAIN-CONTAINING"/>
    <property type="match status" value="1"/>
</dbReference>
<dbReference type="InterPro" id="IPR004099">
    <property type="entry name" value="Pyr_nucl-diS_OxRdtase_dimer"/>
</dbReference>
<dbReference type="Gene3D" id="3.40.250.10">
    <property type="entry name" value="Rhodanese-like domain"/>
    <property type="match status" value="1"/>
</dbReference>
<dbReference type="InterPro" id="IPR036873">
    <property type="entry name" value="Rhodanese-like_dom_sf"/>
</dbReference>
<dbReference type="SUPFAM" id="SSF52821">
    <property type="entry name" value="Rhodanese/Cell cycle control phosphatase"/>
    <property type="match status" value="1"/>
</dbReference>
<dbReference type="Pfam" id="PF00581">
    <property type="entry name" value="Rhodanese"/>
    <property type="match status" value="1"/>
</dbReference>
<dbReference type="InterPro" id="IPR050260">
    <property type="entry name" value="FAD-bd_OxRdtase"/>
</dbReference>
<evidence type="ECO:0000256" key="4">
    <source>
        <dbReference type="ARBA" id="ARBA00022827"/>
    </source>
</evidence>
<dbReference type="PRINTS" id="PR00368">
    <property type="entry name" value="FADPNR"/>
</dbReference>
<accession>A0A4R5NAA0</accession>
<evidence type="ECO:0000256" key="6">
    <source>
        <dbReference type="ARBA" id="ARBA00023097"/>
    </source>
</evidence>
<keyword evidence="6" id="KW-0558">Oxidation</keyword>
<evidence type="ECO:0000259" key="8">
    <source>
        <dbReference type="PROSITE" id="PS50206"/>
    </source>
</evidence>
<dbReference type="SUPFAM" id="SSF55424">
    <property type="entry name" value="FAD/NAD-linked reductases, dimerisation (C-terminal) domain"/>
    <property type="match status" value="1"/>
</dbReference>
<comment type="similarity">
    <text evidence="2">Belongs to the class-III pyridine nucleotide-disulfide oxidoreductase family.</text>
</comment>
<proteinExistence type="inferred from homology"/>
<dbReference type="AlphaFoldDB" id="A0A4R5NAA0"/>
<dbReference type="PRINTS" id="PR00411">
    <property type="entry name" value="PNDRDTASEI"/>
</dbReference>
<evidence type="ECO:0000313" key="9">
    <source>
        <dbReference type="EMBL" id="TDG69419.1"/>
    </source>
</evidence>
<evidence type="ECO:0000256" key="3">
    <source>
        <dbReference type="ARBA" id="ARBA00022630"/>
    </source>
</evidence>
<organism evidence="9 10">
    <name type="scientific">Leuconostoc fallax</name>
    <dbReference type="NCBI Taxonomy" id="1251"/>
    <lineage>
        <taxon>Bacteria</taxon>
        <taxon>Bacillati</taxon>
        <taxon>Bacillota</taxon>
        <taxon>Bacilli</taxon>
        <taxon>Lactobacillales</taxon>
        <taxon>Lactobacillaceae</taxon>
        <taxon>Leuconostoc</taxon>
    </lineage>
</organism>
<evidence type="ECO:0000313" key="10">
    <source>
        <dbReference type="Proteomes" id="UP000295681"/>
    </source>
</evidence>
<keyword evidence="7" id="KW-0676">Redox-active center</keyword>
<evidence type="ECO:0000256" key="1">
    <source>
        <dbReference type="ARBA" id="ARBA00001974"/>
    </source>
</evidence>
<dbReference type="PROSITE" id="PS50206">
    <property type="entry name" value="RHODANESE_3"/>
    <property type="match status" value="1"/>
</dbReference>
<dbReference type="InterPro" id="IPR001763">
    <property type="entry name" value="Rhodanese-like_dom"/>
</dbReference>
<dbReference type="Proteomes" id="UP000295681">
    <property type="component" value="Unassembled WGS sequence"/>
</dbReference>
<evidence type="ECO:0000256" key="2">
    <source>
        <dbReference type="ARBA" id="ARBA00009130"/>
    </source>
</evidence>
<dbReference type="CDD" id="cd00158">
    <property type="entry name" value="RHOD"/>
    <property type="match status" value="1"/>
</dbReference>
<feature type="domain" description="Rhodanese" evidence="8">
    <location>
        <begin position="462"/>
        <end position="543"/>
    </location>
</feature>
<dbReference type="InterPro" id="IPR036188">
    <property type="entry name" value="FAD/NAD-bd_sf"/>
</dbReference>
<comment type="caution">
    <text evidence="9">The sequence shown here is derived from an EMBL/GenBank/DDBJ whole genome shotgun (WGS) entry which is preliminary data.</text>
</comment>
<dbReference type="PANTHER" id="PTHR43429:SF1">
    <property type="entry name" value="NAD(P)H SULFUR OXIDOREDUCTASE (COA-DEPENDENT)"/>
    <property type="match status" value="1"/>
</dbReference>
<evidence type="ECO:0000256" key="5">
    <source>
        <dbReference type="ARBA" id="ARBA00023002"/>
    </source>
</evidence>
<keyword evidence="4" id="KW-0274">FAD</keyword>
<sequence>MVKIVIIGGSAGGASVATRARRLDESAQITMYERGPHVSFSNCALPYHLSETIANPNRLVLMTPEKFKNEYNIDAIVNHEVTEISAQDKKVTVKNVLTGEITIDDYDYLFLSPGASPVYPKTIKGLQQDNVYTLRNVPDVIKIHDDLIEKNAKHVAVIGGGFIGIEAAENLNKQGYHVTIIKRHHHLLDTVDDDIAQIIQKEMIDHNIDIVINDAPVEVMDKRVLLASGKMISADAVILAAGVKPDTKLAVQTGITLGVTGAIQVNQNYQTNLPNIYAVGDAIELKHAITQKPYNLSLAYPAQMQARGAVDRIYGRQIRNRGVIGSQCIPIFDLNVASTGLTEKQCQKEQIDYRSVLVIPKDKVAIMPQARPLYLKLIFGYPDGKILGAQAVGRSAVDKQIDIIATAIQYNGYVEDLQALELCYQPEFSTTKNAVNMAGLVATNILNGEYQQVSVTQVRDLVEKEAYIIDIRGRRQFAKGHIVNAINISMAEFRSHLDQVPKDRPVYLHCVTGKDSYNITRALVNLGYTNVYNISGSFSALCEYEYFRDVTENRTPIVTNYTFNL</sequence>
<keyword evidence="3" id="KW-0285">Flavoprotein</keyword>
<comment type="cofactor">
    <cofactor evidence="1">
        <name>FAD</name>
        <dbReference type="ChEBI" id="CHEBI:57692"/>
    </cofactor>
</comment>
<dbReference type="InterPro" id="IPR023753">
    <property type="entry name" value="FAD/NAD-binding_dom"/>
</dbReference>
<dbReference type="GO" id="GO:0016491">
    <property type="term" value="F:oxidoreductase activity"/>
    <property type="evidence" value="ECO:0007669"/>
    <property type="project" value="UniProtKB-KW"/>
</dbReference>
<dbReference type="SMART" id="SM00450">
    <property type="entry name" value="RHOD"/>
    <property type="match status" value="1"/>
</dbReference>
<dbReference type="Gene3D" id="3.50.50.60">
    <property type="entry name" value="FAD/NAD(P)-binding domain"/>
    <property type="match status" value="2"/>
</dbReference>
<name>A0A4R5NAA0_9LACO</name>
<reference evidence="9 10" key="1">
    <citation type="journal article" date="2019" name="Appl. Microbiol. Biotechnol.">
        <title>Uncovering carbohydrate metabolism through a genotype-phenotype association study of 56 lactic acid bacteria genomes.</title>
        <authorList>
            <person name="Buron-Moles G."/>
            <person name="Chailyan A."/>
            <person name="Dolejs I."/>
            <person name="Forster J."/>
            <person name="Miks M.H."/>
        </authorList>
    </citation>
    <scope>NUCLEOTIDE SEQUENCE [LARGE SCALE GENOMIC DNA]</scope>
    <source>
        <strain evidence="9 10">ATCC 700006</strain>
    </source>
</reference>
<dbReference type="Pfam" id="PF02852">
    <property type="entry name" value="Pyr_redox_dim"/>
    <property type="match status" value="1"/>
</dbReference>
<keyword evidence="10" id="KW-1185">Reference proteome</keyword>
<dbReference type="STRING" id="907931.GCA_000165675_00373"/>
<protein>
    <recommendedName>
        <fullName evidence="8">Rhodanese domain-containing protein</fullName>
    </recommendedName>
</protein>